<dbReference type="Proteomes" id="UP000503540">
    <property type="component" value="Chromosome"/>
</dbReference>
<keyword evidence="2" id="KW-0812">Transmembrane</keyword>
<reference evidence="3 4" key="1">
    <citation type="journal article" date="2019" name="ACS Chem. Biol.">
        <title>Identification and Mobilization of a Cryptic Antibiotic Biosynthesis Gene Locus from a Human-Pathogenic Nocardia Isolate.</title>
        <authorList>
            <person name="Herisse M."/>
            <person name="Ishida K."/>
            <person name="Porter J.L."/>
            <person name="Howden B."/>
            <person name="Hertweck C."/>
            <person name="Stinear T.P."/>
            <person name="Pidot S.J."/>
        </authorList>
    </citation>
    <scope>NUCLEOTIDE SEQUENCE [LARGE SCALE GENOMIC DNA]</scope>
    <source>
        <strain evidence="3 4">AUSMDU00012717</strain>
    </source>
</reference>
<protein>
    <submittedName>
        <fullName evidence="3">Permease</fullName>
    </submittedName>
</protein>
<feature type="transmembrane region" description="Helical" evidence="2">
    <location>
        <begin position="136"/>
        <end position="159"/>
    </location>
</feature>
<dbReference type="EMBL" id="CP046172">
    <property type="protein sequence ID" value="QIS11063.1"/>
    <property type="molecule type" value="Genomic_DNA"/>
</dbReference>
<name>A0A6G9YDH9_9NOCA</name>
<evidence type="ECO:0000313" key="3">
    <source>
        <dbReference type="EMBL" id="QIS11063.1"/>
    </source>
</evidence>
<feature type="transmembrane region" description="Helical" evidence="2">
    <location>
        <begin position="92"/>
        <end position="116"/>
    </location>
</feature>
<dbReference type="RefSeq" id="WP_174867341.1">
    <property type="nucleotide sequence ID" value="NZ_CP046172.1"/>
</dbReference>
<feature type="transmembrane region" description="Helical" evidence="2">
    <location>
        <begin position="20"/>
        <end position="40"/>
    </location>
</feature>
<dbReference type="AlphaFoldDB" id="A0A6G9YDH9"/>
<feature type="transmembrane region" description="Helical" evidence="2">
    <location>
        <begin position="60"/>
        <end position="85"/>
    </location>
</feature>
<evidence type="ECO:0000256" key="2">
    <source>
        <dbReference type="SAM" id="Phobius"/>
    </source>
</evidence>
<dbReference type="KEGG" id="nah:F5544_15910"/>
<feature type="region of interest" description="Disordered" evidence="1">
    <location>
        <begin position="169"/>
        <end position="199"/>
    </location>
</feature>
<evidence type="ECO:0000313" key="4">
    <source>
        <dbReference type="Proteomes" id="UP000503540"/>
    </source>
</evidence>
<proteinExistence type="predicted"/>
<sequence>MTDSYAEPKSFWARWRARIVGGLAFVAVLFVAYFILAAFIPRWWAQRVGDLVGKSFGKGIAWGLAYGGLGTAITLFLLLFAVLIWRRRAGKVLAGAAGVIAILAAIPNLMTLTIVLGTGSASQAGKRIMDVEAPAFRGASLAGAIAAAVLFLLTAFLVIRRRWRKRRAGKRVAPPPAQVAAPAPVADSGDTEATRQAGM</sequence>
<gene>
    <name evidence="3" type="ORF">F5544_15910</name>
</gene>
<keyword evidence="2" id="KW-0472">Membrane</keyword>
<keyword evidence="2" id="KW-1133">Transmembrane helix</keyword>
<accession>A0A6G9YDH9</accession>
<organism evidence="3 4">
    <name type="scientific">Nocardia arthritidis</name>
    <dbReference type="NCBI Taxonomy" id="228602"/>
    <lineage>
        <taxon>Bacteria</taxon>
        <taxon>Bacillati</taxon>
        <taxon>Actinomycetota</taxon>
        <taxon>Actinomycetes</taxon>
        <taxon>Mycobacteriales</taxon>
        <taxon>Nocardiaceae</taxon>
        <taxon>Nocardia</taxon>
    </lineage>
</organism>
<keyword evidence="4" id="KW-1185">Reference proteome</keyword>
<evidence type="ECO:0000256" key="1">
    <source>
        <dbReference type="SAM" id="MobiDB-lite"/>
    </source>
</evidence>